<evidence type="ECO:0000256" key="3">
    <source>
        <dbReference type="ARBA" id="ARBA00023242"/>
    </source>
</evidence>
<organism evidence="6 7">
    <name type="scientific">Theileria equi strain WA</name>
    <dbReference type="NCBI Taxonomy" id="1537102"/>
    <lineage>
        <taxon>Eukaryota</taxon>
        <taxon>Sar</taxon>
        <taxon>Alveolata</taxon>
        <taxon>Apicomplexa</taxon>
        <taxon>Aconoidasida</taxon>
        <taxon>Piroplasmida</taxon>
        <taxon>Theileriidae</taxon>
        <taxon>Theileria</taxon>
    </lineage>
</organism>
<dbReference type="Pfam" id="PF06978">
    <property type="entry name" value="POP1_N"/>
    <property type="match status" value="1"/>
</dbReference>
<evidence type="ECO:0000256" key="1">
    <source>
        <dbReference type="ARBA" id="ARBA00004123"/>
    </source>
</evidence>
<dbReference type="STRING" id="1537102.L1LCS8"/>
<feature type="domain" description="Pop1 N-terminal" evidence="4">
    <location>
        <begin position="109"/>
        <end position="175"/>
    </location>
</feature>
<dbReference type="eggNOG" id="KOG3322">
    <property type="taxonomic scope" value="Eukaryota"/>
</dbReference>
<dbReference type="OrthoDB" id="442863at2759"/>
<evidence type="ECO:0000313" key="6">
    <source>
        <dbReference type="EMBL" id="EKX73146.1"/>
    </source>
</evidence>
<dbReference type="InterPro" id="IPR039182">
    <property type="entry name" value="Pop1"/>
</dbReference>
<dbReference type="KEGG" id="beq:BEWA_052000"/>
<dbReference type="RefSeq" id="XP_004832598.1">
    <property type="nucleotide sequence ID" value="XM_004832541.1"/>
</dbReference>
<accession>L1LCS8</accession>
<evidence type="ECO:0000313" key="7">
    <source>
        <dbReference type="Proteomes" id="UP000031512"/>
    </source>
</evidence>
<dbReference type="VEuPathDB" id="PiroplasmaDB:BEWA_052000"/>
<dbReference type="Pfam" id="PF08170">
    <property type="entry name" value="POPLD"/>
    <property type="match status" value="1"/>
</dbReference>
<comment type="subcellular location">
    <subcellularLocation>
        <location evidence="1">Nucleus</location>
    </subcellularLocation>
</comment>
<reference evidence="6 7" key="1">
    <citation type="journal article" date="2012" name="BMC Genomics">
        <title>Comparative genomic analysis and phylogenetic position of Theileria equi.</title>
        <authorList>
            <person name="Kappmeyer L.S."/>
            <person name="Thiagarajan M."/>
            <person name="Herndon D.R."/>
            <person name="Ramsay J.D."/>
            <person name="Caler E."/>
            <person name="Djikeng A."/>
            <person name="Gillespie J.J."/>
            <person name="Lau A.O."/>
            <person name="Roalson E.H."/>
            <person name="Silva J.C."/>
            <person name="Silva M.G."/>
            <person name="Suarez C.E."/>
            <person name="Ueti M.W."/>
            <person name="Nene V.M."/>
            <person name="Mealey R.H."/>
            <person name="Knowles D.P."/>
            <person name="Brayton K.A."/>
        </authorList>
    </citation>
    <scope>NUCLEOTIDE SEQUENCE [LARGE SCALE GENOMIC DNA]</scope>
    <source>
        <strain evidence="6 7">WA</strain>
    </source>
</reference>
<sequence>MESNDPSQLLSGVPPCNVDKLEIINIKKFLLSRSKEIDDMFNLLKRDKKQDRAFQRLPFVMRRRAMSHNPFRIPKSIRMHVVREMAKNMPKAAKRLRKDKQGKLNRLEEYQQRCAKNKWLETHIYHAKRFKMTNIWGYRLALTSTQKSKRRFMRFTKRRCVIHDRSYTKIIAITGQVDSMKETFKHVFLDSEMIFIDSYLSGMVRGGCSFAYSTDKSNPKLISPVNYIWKPSDGGNRTIWFFVHPTACDQLFDILSSFTNLSTKMIDEIVIFELHGPLSSLFLKSVLKINSNISKGNSLWKSLNPENIKLPPSFILPLLIKVPEVYGSFRPGFKIDTMKKNPFMDEDINIPNLDEERGKLFDYKSDNKVETKSRFNVPRLRRKNYPKLVEKILKFSNIQYPKSGNETHFEDENMDIDGGLEDKEQVIPVWVISRSSPLIGFDLLIPANSFSSRIWTLLNRYGALGLGLEDREMIMNEFDQPTFPQDYPETDAGWLHYSNLKNDEITKYLVRPAAKRPNYSLIGIDDPFTFPVNDHKFLNLKISPDLIPKSNLGSFDGFILKSRHILLGCITSGLYHCQENQDFVVIRPTTVSTHPYSRYIIRLVNSIQSRMYDAGPINDIVDYIPSRYYVSAKVSPLSKGSVEFLDRIYAMDPNDFKLFSKQLLRDLCSRNNINFSSHCPKLTEPRHDEYQISKLKVSLYGDLKNCKLDEDIAVKFLNDLNNKGLKNTRECIGFVTSKCMYTFIYPG</sequence>
<name>L1LCS8_THEEQ</name>
<dbReference type="InterPro" id="IPR012590">
    <property type="entry name" value="POPLD_dom"/>
</dbReference>
<dbReference type="PANTHER" id="PTHR22731:SF3">
    <property type="entry name" value="RIBONUCLEASES P_MRP PROTEIN SUBUNIT POP1"/>
    <property type="match status" value="1"/>
</dbReference>
<keyword evidence="2" id="KW-0819">tRNA processing</keyword>
<dbReference type="GO" id="GO:0005655">
    <property type="term" value="C:nucleolar ribonuclease P complex"/>
    <property type="evidence" value="ECO:0007669"/>
    <property type="project" value="InterPro"/>
</dbReference>
<dbReference type="Proteomes" id="UP000031512">
    <property type="component" value="Unassembled WGS sequence"/>
</dbReference>
<evidence type="ECO:0000256" key="2">
    <source>
        <dbReference type="ARBA" id="ARBA00022694"/>
    </source>
</evidence>
<dbReference type="GO" id="GO:0000172">
    <property type="term" value="C:ribonuclease MRP complex"/>
    <property type="evidence" value="ECO:0007669"/>
    <property type="project" value="InterPro"/>
</dbReference>
<keyword evidence="3" id="KW-0539">Nucleus</keyword>
<protein>
    <submittedName>
        <fullName evidence="6">Uncharacterized protein</fullName>
    </submittedName>
</protein>
<dbReference type="InterPro" id="IPR009723">
    <property type="entry name" value="Pop1_N"/>
</dbReference>
<dbReference type="AlphaFoldDB" id="L1LCS8"/>
<feature type="domain" description="POPLD" evidence="5">
    <location>
        <begin position="440"/>
        <end position="530"/>
    </location>
</feature>
<evidence type="ECO:0000259" key="5">
    <source>
        <dbReference type="Pfam" id="PF08170"/>
    </source>
</evidence>
<dbReference type="PANTHER" id="PTHR22731">
    <property type="entry name" value="RIBONUCLEASES P/MRP PROTEIN SUBUNIT POP1"/>
    <property type="match status" value="1"/>
</dbReference>
<dbReference type="EMBL" id="ACOU01000003">
    <property type="protein sequence ID" value="EKX73146.1"/>
    <property type="molecule type" value="Genomic_DNA"/>
</dbReference>
<evidence type="ECO:0000259" key="4">
    <source>
        <dbReference type="Pfam" id="PF06978"/>
    </source>
</evidence>
<keyword evidence="7" id="KW-1185">Reference proteome</keyword>
<dbReference type="GO" id="GO:0001682">
    <property type="term" value="P:tRNA 5'-leader removal"/>
    <property type="evidence" value="ECO:0007669"/>
    <property type="project" value="InterPro"/>
</dbReference>
<comment type="caution">
    <text evidence="6">The sequence shown here is derived from an EMBL/GenBank/DDBJ whole genome shotgun (WGS) entry which is preliminary data.</text>
</comment>
<dbReference type="GeneID" id="15802753"/>
<gene>
    <name evidence="6" type="ORF">BEWA_052000</name>
</gene>
<proteinExistence type="predicted"/>